<gene>
    <name evidence="2" type="ORF">Ciccas_000174</name>
</gene>
<accession>A0ABD2QRM7</accession>
<dbReference type="PRINTS" id="PR00597">
    <property type="entry name" value="GELSOLIN"/>
</dbReference>
<dbReference type="Pfam" id="PF00626">
    <property type="entry name" value="Gelsolin"/>
    <property type="match status" value="2"/>
</dbReference>
<proteinExistence type="predicted"/>
<dbReference type="PANTHER" id="PTHR11977">
    <property type="entry name" value="VILLIN"/>
    <property type="match status" value="1"/>
</dbReference>
<feature type="domain" description="Gelsolin-like" evidence="1">
    <location>
        <begin position="2"/>
        <end position="71"/>
    </location>
</feature>
<dbReference type="PANTHER" id="PTHR11977:SF137">
    <property type="entry name" value="VILLIN-LIKE PROTEIN QUAIL"/>
    <property type="match status" value="1"/>
</dbReference>
<dbReference type="EMBL" id="JBJKFK010000009">
    <property type="protein sequence ID" value="KAL3321141.1"/>
    <property type="molecule type" value="Genomic_DNA"/>
</dbReference>
<reference evidence="2 3" key="1">
    <citation type="submission" date="2024-11" db="EMBL/GenBank/DDBJ databases">
        <title>Adaptive evolution of stress response genes in parasites aligns with host niche diversity.</title>
        <authorList>
            <person name="Hahn C."/>
            <person name="Resl P."/>
        </authorList>
    </citation>
    <scope>NUCLEOTIDE SEQUENCE [LARGE SCALE GENOMIC DNA]</scope>
    <source>
        <strain evidence="2">EGGRZ-B1_66</strain>
        <tissue evidence="2">Body</tissue>
    </source>
</reference>
<dbReference type="SUPFAM" id="SSF55753">
    <property type="entry name" value="Actin depolymerizing proteins"/>
    <property type="match status" value="2"/>
</dbReference>
<evidence type="ECO:0000259" key="1">
    <source>
        <dbReference type="Pfam" id="PF00626"/>
    </source>
</evidence>
<dbReference type="InterPro" id="IPR007123">
    <property type="entry name" value="Gelsolin-like_dom"/>
</dbReference>
<comment type="caution">
    <text evidence="2">The sequence shown here is derived from an EMBL/GenBank/DDBJ whole genome shotgun (WGS) entry which is preliminary data.</text>
</comment>
<keyword evidence="3" id="KW-1185">Reference proteome</keyword>
<name>A0ABD2QRM7_9PLAT</name>
<dbReference type="Proteomes" id="UP001626550">
    <property type="component" value="Unassembled WGS sequence"/>
</dbReference>
<dbReference type="InterPro" id="IPR007122">
    <property type="entry name" value="Villin/Gelsolin"/>
</dbReference>
<protein>
    <recommendedName>
        <fullName evidence="1">Gelsolin-like domain-containing protein</fullName>
    </recommendedName>
</protein>
<evidence type="ECO:0000313" key="3">
    <source>
        <dbReference type="Proteomes" id="UP001626550"/>
    </source>
</evidence>
<dbReference type="SMART" id="SM00262">
    <property type="entry name" value="GEL"/>
    <property type="match status" value="1"/>
</dbReference>
<organism evidence="2 3">
    <name type="scientific">Cichlidogyrus casuarinus</name>
    <dbReference type="NCBI Taxonomy" id="1844966"/>
    <lineage>
        <taxon>Eukaryota</taxon>
        <taxon>Metazoa</taxon>
        <taxon>Spiralia</taxon>
        <taxon>Lophotrochozoa</taxon>
        <taxon>Platyhelminthes</taxon>
        <taxon>Monogenea</taxon>
        <taxon>Monopisthocotylea</taxon>
        <taxon>Dactylogyridea</taxon>
        <taxon>Ancyrocephalidae</taxon>
        <taxon>Cichlidogyrus</taxon>
    </lineage>
</organism>
<evidence type="ECO:0000313" key="2">
    <source>
        <dbReference type="EMBL" id="KAL3321141.1"/>
    </source>
</evidence>
<sequence>MFFGGDSYIVLKISKQRDGSLDYHVHFWIGSESTSDEYGTAAYKTVELDTFLDDKAIQHREVQDFESDLFLSYFKQVEILNGGHKSGFKHVEVNAYQPRLLVFSVIGKGMPEVKEVQFSRRSLCSDDVFILDLGVRVIQWNGKGSNGRERIAVCPLRW</sequence>
<feature type="domain" description="Gelsolin-like" evidence="1">
    <location>
        <begin position="110"/>
        <end position="149"/>
    </location>
</feature>
<dbReference type="InterPro" id="IPR029006">
    <property type="entry name" value="ADF-H/Gelsolin-like_dom_sf"/>
</dbReference>
<dbReference type="Gene3D" id="3.40.20.10">
    <property type="entry name" value="Severin"/>
    <property type="match status" value="2"/>
</dbReference>
<dbReference type="AlphaFoldDB" id="A0ABD2QRM7"/>